<evidence type="ECO:0000256" key="7">
    <source>
        <dbReference type="ARBA" id="ARBA00023077"/>
    </source>
</evidence>
<keyword evidence="7" id="KW-0798">TonB box</keyword>
<keyword evidence="6" id="KW-0406">Ion transport</keyword>
<reference evidence="11" key="1">
    <citation type="submission" date="2018-05" db="EMBL/GenBank/DDBJ databases">
        <authorList>
            <person name="Lanie J.A."/>
            <person name="Ng W.-L."/>
            <person name="Kazmierczak K.M."/>
            <person name="Andrzejewski T.M."/>
            <person name="Davidsen T.M."/>
            <person name="Wayne K.J."/>
            <person name="Tettelin H."/>
            <person name="Glass J.I."/>
            <person name="Rusch D."/>
            <person name="Podicherti R."/>
            <person name="Tsui H.-C.T."/>
            <person name="Winkler M.E."/>
        </authorList>
    </citation>
    <scope>NUCLEOTIDE SEQUENCE</scope>
</reference>
<dbReference type="SUPFAM" id="SSF56935">
    <property type="entry name" value="Porins"/>
    <property type="match status" value="1"/>
</dbReference>
<dbReference type="GO" id="GO:0006826">
    <property type="term" value="P:iron ion transport"/>
    <property type="evidence" value="ECO:0007669"/>
    <property type="project" value="UniProtKB-KW"/>
</dbReference>
<dbReference type="PANTHER" id="PTHR32552">
    <property type="entry name" value="FERRICHROME IRON RECEPTOR-RELATED"/>
    <property type="match status" value="1"/>
</dbReference>
<dbReference type="InterPro" id="IPR000531">
    <property type="entry name" value="Beta-barrel_TonB"/>
</dbReference>
<dbReference type="InterPro" id="IPR010917">
    <property type="entry name" value="TonB_rcpt_CS"/>
</dbReference>
<evidence type="ECO:0000259" key="10">
    <source>
        <dbReference type="Pfam" id="PF00593"/>
    </source>
</evidence>
<protein>
    <recommendedName>
        <fullName evidence="10">TonB-dependent receptor-like beta-barrel domain-containing protein</fullName>
    </recommendedName>
</protein>
<dbReference type="Gene3D" id="2.40.170.20">
    <property type="entry name" value="TonB-dependent receptor, beta-barrel domain"/>
    <property type="match status" value="1"/>
</dbReference>
<evidence type="ECO:0000256" key="4">
    <source>
        <dbReference type="ARBA" id="ARBA00022692"/>
    </source>
</evidence>
<gene>
    <name evidence="11" type="ORF">METZ01_LOCUS96426</name>
</gene>
<dbReference type="InterPro" id="IPR036942">
    <property type="entry name" value="Beta-barrel_TonB_sf"/>
</dbReference>
<evidence type="ECO:0000256" key="1">
    <source>
        <dbReference type="ARBA" id="ARBA00004571"/>
    </source>
</evidence>
<evidence type="ECO:0000256" key="3">
    <source>
        <dbReference type="ARBA" id="ARBA00022496"/>
    </source>
</evidence>
<dbReference type="Pfam" id="PF00593">
    <property type="entry name" value="TonB_dep_Rec_b-barrel"/>
    <property type="match status" value="1"/>
</dbReference>
<sequence length="604" mass="66095">MVGSWQIVGAEVIDVSGKVIVAAQDSGGETVTSSDGQGLLFDPANVDATTTVLKNPQGLTGAAFQAYAESIARQGVDTRRNSAIPINFGLFGGPFVDNDNDPYAGEYNFISDLNIESSGVWARYEYDIRDDMTLIALGGTEEFSQVYFEDTDLSPIDDLRVFFGGRNEQTSLELRLEGSTDRLSRYVLGAYYYDRDVIDDKGPNVILPTLMENVGINPPKQSDDDANTNSTAIFGQVDVALSDRLMLTAGLRFTDEETVSLNSQGNIDYCLFANVDRATCHAARHNAFLGMGVSLGSQGVTIDLKAWHDTLPTAANSFAPVSPQPAGPPLNYVTPNFVQTANSLTDDFSTGVLKLTYDLSGDSMVYGSYSQGSKSGGFNSNAAAIKLLGKSNYGREQLNSLEFGFRSEFSDGRMRFNASVYDYEYDGYQAHQFLAPGVSGTINADAEITGAEAEFWVTPSENWTIFLASAFIFDSAIDSIRDTLGNTRTREMKQAPDMQLNGFIEYAVPRWGGELLAQLNFVHSDQYFSFLNNLGGGQVPSYKKFGGSLTWRSPADAWYLRLNIENLTDEDILISAFDFSSSSGYVQELYQPPRWVSLNLGMNF</sequence>
<keyword evidence="2" id="KW-0813">Transport</keyword>
<dbReference type="AlphaFoldDB" id="A0A381VTG7"/>
<dbReference type="EMBL" id="UINC01009730">
    <property type="protein sequence ID" value="SVA43572.1"/>
    <property type="molecule type" value="Genomic_DNA"/>
</dbReference>
<keyword evidence="3" id="KW-0410">Iron transport</keyword>
<keyword evidence="9" id="KW-0998">Cell outer membrane</keyword>
<dbReference type="PANTHER" id="PTHR32552:SF81">
    <property type="entry name" value="TONB-DEPENDENT OUTER MEMBRANE RECEPTOR"/>
    <property type="match status" value="1"/>
</dbReference>
<keyword evidence="5" id="KW-0408">Iron</keyword>
<evidence type="ECO:0000256" key="6">
    <source>
        <dbReference type="ARBA" id="ARBA00023065"/>
    </source>
</evidence>
<dbReference type="InterPro" id="IPR039426">
    <property type="entry name" value="TonB-dep_rcpt-like"/>
</dbReference>
<dbReference type="GO" id="GO:0009279">
    <property type="term" value="C:cell outer membrane"/>
    <property type="evidence" value="ECO:0007669"/>
    <property type="project" value="UniProtKB-SubCell"/>
</dbReference>
<evidence type="ECO:0000256" key="2">
    <source>
        <dbReference type="ARBA" id="ARBA00022448"/>
    </source>
</evidence>
<evidence type="ECO:0000256" key="8">
    <source>
        <dbReference type="ARBA" id="ARBA00023136"/>
    </source>
</evidence>
<organism evidence="11">
    <name type="scientific">marine metagenome</name>
    <dbReference type="NCBI Taxonomy" id="408172"/>
    <lineage>
        <taxon>unclassified sequences</taxon>
        <taxon>metagenomes</taxon>
        <taxon>ecological metagenomes</taxon>
    </lineage>
</organism>
<proteinExistence type="predicted"/>
<feature type="domain" description="TonB-dependent receptor-like beta-barrel" evidence="10">
    <location>
        <begin position="85"/>
        <end position="567"/>
    </location>
</feature>
<keyword evidence="4" id="KW-0812">Transmembrane</keyword>
<dbReference type="PROSITE" id="PS01156">
    <property type="entry name" value="TONB_DEPENDENT_REC_2"/>
    <property type="match status" value="1"/>
</dbReference>
<evidence type="ECO:0000256" key="9">
    <source>
        <dbReference type="ARBA" id="ARBA00023237"/>
    </source>
</evidence>
<accession>A0A381VTG7</accession>
<keyword evidence="8" id="KW-0472">Membrane</keyword>
<evidence type="ECO:0000256" key="5">
    <source>
        <dbReference type="ARBA" id="ARBA00023004"/>
    </source>
</evidence>
<comment type="subcellular location">
    <subcellularLocation>
        <location evidence="1">Cell outer membrane</location>
        <topology evidence="1">Multi-pass membrane protein</topology>
    </subcellularLocation>
</comment>
<name>A0A381VTG7_9ZZZZ</name>
<evidence type="ECO:0000313" key="11">
    <source>
        <dbReference type="EMBL" id="SVA43572.1"/>
    </source>
</evidence>